<protein>
    <submittedName>
        <fullName evidence="1">Uncharacterized protein</fullName>
    </submittedName>
</protein>
<organism evidence="1 2">
    <name type="scientific">Paraflavisolibacter caeni</name>
    <dbReference type="NCBI Taxonomy" id="2982496"/>
    <lineage>
        <taxon>Bacteria</taxon>
        <taxon>Pseudomonadati</taxon>
        <taxon>Bacteroidota</taxon>
        <taxon>Chitinophagia</taxon>
        <taxon>Chitinophagales</taxon>
        <taxon>Chitinophagaceae</taxon>
        <taxon>Paraflavisolibacter</taxon>
    </lineage>
</organism>
<dbReference type="EMBL" id="JAOTIF010000026">
    <property type="protein sequence ID" value="MCU7551977.1"/>
    <property type="molecule type" value="Genomic_DNA"/>
</dbReference>
<name>A0A9X3BIV0_9BACT</name>
<evidence type="ECO:0000313" key="2">
    <source>
        <dbReference type="Proteomes" id="UP001155483"/>
    </source>
</evidence>
<reference evidence="1" key="2">
    <citation type="submission" date="2023-04" db="EMBL/GenBank/DDBJ databases">
        <title>Paracnuella aquatica gen. nov., sp. nov., a member of the family Chitinophagaceae isolated from a hot spring.</title>
        <authorList>
            <person name="Wang C."/>
        </authorList>
    </citation>
    <scope>NUCLEOTIDE SEQUENCE</scope>
    <source>
        <strain evidence="1">LB-8</strain>
    </source>
</reference>
<dbReference type="Proteomes" id="UP001155483">
    <property type="component" value="Unassembled WGS sequence"/>
</dbReference>
<sequence>MIPEFPVEFQLSNGTHVLVRKTNAMFEFHLTRRNGMKHNFNWTDAEGITDAETATALPRESFAHEESEAITILQEMRQ</sequence>
<dbReference type="AlphaFoldDB" id="A0A9X3BIV0"/>
<proteinExistence type="predicted"/>
<comment type="caution">
    <text evidence="1">The sequence shown here is derived from an EMBL/GenBank/DDBJ whole genome shotgun (WGS) entry which is preliminary data.</text>
</comment>
<keyword evidence="2" id="KW-1185">Reference proteome</keyword>
<accession>A0A9X3BIV0</accession>
<reference evidence="1" key="1">
    <citation type="submission" date="2022-09" db="EMBL/GenBank/DDBJ databases">
        <authorList>
            <person name="Yuan C."/>
            <person name="Ke Z."/>
        </authorList>
    </citation>
    <scope>NUCLEOTIDE SEQUENCE</scope>
    <source>
        <strain evidence="1">LB-8</strain>
    </source>
</reference>
<evidence type="ECO:0000313" key="1">
    <source>
        <dbReference type="EMBL" id="MCU7551977.1"/>
    </source>
</evidence>
<dbReference type="RefSeq" id="WP_279299414.1">
    <property type="nucleotide sequence ID" value="NZ_JAOTIF010000026.1"/>
</dbReference>
<gene>
    <name evidence="1" type="ORF">OCK74_22850</name>
</gene>